<feature type="non-terminal residue" evidence="2">
    <location>
        <position position="225"/>
    </location>
</feature>
<evidence type="ECO:0000313" key="3">
    <source>
        <dbReference type="Proteomes" id="UP001497623"/>
    </source>
</evidence>
<dbReference type="EMBL" id="CAXKWB010001470">
    <property type="protein sequence ID" value="CAL4064417.1"/>
    <property type="molecule type" value="Genomic_DNA"/>
</dbReference>
<protein>
    <submittedName>
        <fullName evidence="2">Uncharacterized protein</fullName>
    </submittedName>
</protein>
<gene>
    <name evidence="2" type="ORF">MNOR_LOCUS4066</name>
</gene>
<feature type="chain" id="PRO_5043315320" evidence="1">
    <location>
        <begin position="16"/>
        <end position="225"/>
    </location>
</feature>
<organism evidence="2 3">
    <name type="scientific">Meganyctiphanes norvegica</name>
    <name type="common">Northern krill</name>
    <name type="synonym">Thysanopoda norvegica</name>
    <dbReference type="NCBI Taxonomy" id="48144"/>
    <lineage>
        <taxon>Eukaryota</taxon>
        <taxon>Metazoa</taxon>
        <taxon>Ecdysozoa</taxon>
        <taxon>Arthropoda</taxon>
        <taxon>Crustacea</taxon>
        <taxon>Multicrustacea</taxon>
        <taxon>Malacostraca</taxon>
        <taxon>Eumalacostraca</taxon>
        <taxon>Eucarida</taxon>
        <taxon>Euphausiacea</taxon>
        <taxon>Euphausiidae</taxon>
        <taxon>Meganyctiphanes</taxon>
    </lineage>
</organism>
<evidence type="ECO:0000256" key="1">
    <source>
        <dbReference type="SAM" id="SignalP"/>
    </source>
</evidence>
<proteinExistence type="predicted"/>
<comment type="caution">
    <text evidence="2">The sequence shown here is derived from an EMBL/GenBank/DDBJ whole genome shotgun (WGS) entry which is preliminary data.</text>
</comment>
<accession>A0AAV2PUE4</accession>
<name>A0AAV2PUE4_MEGNR</name>
<sequence>MLIMLLLAALPVASPRRLNDANVQRCPAPDSFGRVCIQYLNQCISNADCESGCLCCLVAGCGTECINLQNPTSLSEIPRKTEPEAVGAKTVSALRGFTALTLSKMSLGDIARIMVDEVDFMKDTMGSLFDRPIRDMMNDLMESKPDDILHAMLDPIMNSPRSQETMEELDRQLADFIQKDVGDVPLDDVDILGSKSLSAIFDYALEVLPRISGVQIAGQIMLQFQ</sequence>
<dbReference type="AlphaFoldDB" id="A0AAV2PUE4"/>
<feature type="signal peptide" evidence="1">
    <location>
        <begin position="1"/>
        <end position="15"/>
    </location>
</feature>
<dbReference type="Proteomes" id="UP001497623">
    <property type="component" value="Unassembled WGS sequence"/>
</dbReference>
<keyword evidence="3" id="KW-1185">Reference proteome</keyword>
<keyword evidence="1" id="KW-0732">Signal</keyword>
<evidence type="ECO:0000313" key="2">
    <source>
        <dbReference type="EMBL" id="CAL4064417.1"/>
    </source>
</evidence>
<reference evidence="2 3" key="1">
    <citation type="submission" date="2024-05" db="EMBL/GenBank/DDBJ databases">
        <authorList>
            <person name="Wallberg A."/>
        </authorList>
    </citation>
    <scope>NUCLEOTIDE SEQUENCE [LARGE SCALE GENOMIC DNA]</scope>
</reference>